<protein>
    <submittedName>
        <fullName evidence="1">Uncharacterized protein</fullName>
    </submittedName>
</protein>
<name>A0ABW2I1N3_9ACTN</name>
<dbReference type="EMBL" id="JBHTBJ010000038">
    <property type="protein sequence ID" value="MFC7278775.1"/>
    <property type="molecule type" value="Genomic_DNA"/>
</dbReference>
<gene>
    <name evidence="1" type="ORF">ACFQS1_32820</name>
</gene>
<evidence type="ECO:0000313" key="2">
    <source>
        <dbReference type="Proteomes" id="UP001596548"/>
    </source>
</evidence>
<organism evidence="1 2">
    <name type="scientific">Paractinoplanes rhizophilus</name>
    <dbReference type="NCBI Taxonomy" id="1416877"/>
    <lineage>
        <taxon>Bacteria</taxon>
        <taxon>Bacillati</taxon>
        <taxon>Actinomycetota</taxon>
        <taxon>Actinomycetes</taxon>
        <taxon>Micromonosporales</taxon>
        <taxon>Micromonosporaceae</taxon>
        <taxon>Paractinoplanes</taxon>
    </lineage>
</organism>
<dbReference type="RefSeq" id="WP_378975892.1">
    <property type="nucleotide sequence ID" value="NZ_JBHTBJ010000038.1"/>
</dbReference>
<dbReference type="Proteomes" id="UP001596548">
    <property type="component" value="Unassembled WGS sequence"/>
</dbReference>
<reference evidence="2" key="1">
    <citation type="journal article" date="2019" name="Int. J. Syst. Evol. Microbiol.">
        <title>The Global Catalogue of Microorganisms (GCM) 10K type strain sequencing project: providing services to taxonomists for standard genome sequencing and annotation.</title>
        <authorList>
            <consortium name="The Broad Institute Genomics Platform"/>
            <consortium name="The Broad Institute Genome Sequencing Center for Infectious Disease"/>
            <person name="Wu L."/>
            <person name="Ma J."/>
        </authorList>
    </citation>
    <scope>NUCLEOTIDE SEQUENCE [LARGE SCALE GENOMIC DNA]</scope>
    <source>
        <strain evidence="2">XZYJT-10</strain>
    </source>
</reference>
<keyword evidence="2" id="KW-1185">Reference proteome</keyword>
<comment type="caution">
    <text evidence="1">The sequence shown here is derived from an EMBL/GenBank/DDBJ whole genome shotgun (WGS) entry which is preliminary data.</text>
</comment>
<accession>A0ABW2I1N3</accession>
<sequence>MSWLRRRPKLPASLRPALDPEERVLAWAPVSAPDGALVATNLGLWLPDGLSRPAAENPGMKTMRRLGWHEIHKAAWSGRELRITPAEVAEVRDDYAVLVDGPVVGFLLLEPGDLPEQVRARVTKSVGYTAHHPLNTGGVRVVGRRVPGHDGLSWAVRYDSGTPVTLSAVVELTGELVSAAQGAASPSD</sequence>
<proteinExistence type="predicted"/>
<evidence type="ECO:0000313" key="1">
    <source>
        <dbReference type="EMBL" id="MFC7278775.1"/>
    </source>
</evidence>